<name>A0A916S7P6_9BURK</name>
<evidence type="ECO:0000256" key="4">
    <source>
        <dbReference type="ARBA" id="ARBA00023110"/>
    </source>
</evidence>
<dbReference type="GO" id="GO:0003755">
    <property type="term" value="F:peptidyl-prolyl cis-trans isomerase activity"/>
    <property type="evidence" value="ECO:0007669"/>
    <property type="project" value="UniProtKB-KW"/>
</dbReference>
<keyword evidence="5 6" id="KW-0413">Isomerase</keyword>
<reference evidence="8" key="1">
    <citation type="journal article" date="2014" name="Int. J. Syst. Evol. Microbiol.">
        <title>Complete genome sequence of Corynebacterium casei LMG S-19264T (=DSM 44701T), isolated from a smear-ripened cheese.</title>
        <authorList>
            <consortium name="US DOE Joint Genome Institute (JGI-PGF)"/>
            <person name="Walter F."/>
            <person name="Albersmeier A."/>
            <person name="Kalinowski J."/>
            <person name="Ruckert C."/>
        </authorList>
    </citation>
    <scope>NUCLEOTIDE SEQUENCE</scope>
    <source>
        <strain evidence="8">CGMCC 1.15322</strain>
    </source>
</reference>
<dbReference type="InterPro" id="IPR046357">
    <property type="entry name" value="PPIase_dom_sf"/>
</dbReference>
<evidence type="ECO:0000259" key="7">
    <source>
        <dbReference type="PROSITE" id="PS50198"/>
    </source>
</evidence>
<evidence type="ECO:0000256" key="3">
    <source>
        <dbReference type="ARBA" id="ARBA00013194"/>
    </source>
</evidence>
<dbReference type="InterPro" id="IPR050245">
    <property type="entry name" value="PrsA_foldase"/>
</dbReference>
<dbReference type="EC" id="5.2.1.8" evidence="3"/>
<protein>
    <recommendedName>
        <fullName evidence="3">peptidylprolyl isomerase</fullName>
        <ecNumber evidence="3">5.2.1.8</ecNumber>
    </recommendedName>
</protein>
<proteinExistence type="inferred from homology"/>
<dbReference type="PROSITE" id="PS50198">
    <property type="entry name" value="PPIC_PPIASE_2"/>
    <property type="match status" value="1"/>
</dbReference>
<evidence type="ECO:0000256" key="2">
    <source>
        <dbReference type="ARBA" id="ARBA00007656"/>
    </source>
</evidence>
<accession>A0A916S7P6</accession>
<evidence type="ECO:0000313" key="9">
    <source>
        <dbReference type="Proteomes" id="UP000620596"/>
    </source>
</evidence>
<organism evidence="8 9">
    <name type="scientific">Polaromonas eurypsychrophila</name>
    <dbReference type="NCBI Taxonomy" id="1614635"/>
    <lineage>
        <taxon>Bacteria</taxon>
        <taxon>Pseudomonadati</taxon>
        <taxon>Pseudomonadota</taxon>
        <taxon>Betaproteobacteria</taxon>
        <taxon>Burkholderiales</taxon>
        <taxon>Comamonadaceae</taxon>
        <taxon>Polaromonas</taxon>
    </lineage>
</organism>
<sequence length="286" mass="30945">MNTLTSPTPVVTQGCGSGSCQCASAASVPLMPTAFINGIALHSPGQQPDAATLRELAYTELLRQQAVREGLLPRHPGLTTPELGETERTVIEAMVDQQVVTPRPTQEEGQRYYEAHKPQFVVGQALHVRHILFAVTPGVNVQALTVHAERALLELSHKGVQPAHFAQLATELSNCPSSAQGGDLGWIGPDDCAPELATELFHLQHAQSGTGVHPRLFHTRFGFHIIDVLERRSGTQPAYEDVRERIAALLTMQSRARALHQYMSLLVGEADIEGIALEGADSPLVQ</sequence>
<dbReference type="AlphaFoldDB" id="A0A916S7P6"/>
<dbReference type="PANTHER" id="PTHR47245:SF2">
    <property type="entry name" value="PEPTIDYL-PROLYL CIS-TRANS ISOMERASE HP_0175-RELATED"/>
    <property type="match status" value="1"/>
</dbReference>
<evidence type="ECO:0000256" key="5">
    <source>
        <dbReference type="ARBA" id="ARBA00023235"/>
    </source>
</evidence>
<evidence type="ECO:0000256" key="6">
    <source>
        <dbReference type="PROSITE-ProRule" id="PRU00278"/>
    </source>
</evidence>
<reference evidence="8" key="2">
    <citation type="submission" date="2020-09" db="EMBL/GenBank/DDBJ databases">
        <authorList>
            <person name="Sun Q."/>
            <person name="Zhou Y."/>
        </authorList>
    </citation>
    <scope>NUCLEOTIDE SEQUENCE</scope>
    <source>
        <strain evidence="8">CGMCC 1.15322</strain>
    </source>
</reference>
<keyword evidence="4 6" id="KW-0697">Rotamase</keyword>
<comment type="caution">
    <text evidence="8">The sequence shown here is derived from an EMBL/GenBank/DDBJ whole genome shotgun (WGS) entry which is preliminary data.</text>
</comment>
<feature type="domain" description="PpiC" evidence="7">
    <location>
        <begin position="123"/>
        <end position="230"/>
    </location>
</feature>
<dbReference type="RefSeq" id="WP_188706558.1">
    <property type="nucleotide sequence ID" value="NZ_BMIG01000002.1"/>
</dbReference>
<evidence type="ECO:0000256" key="1">
    <source>
        <dbReference type="ARBA" id="ARBA00000971"/>
    </source>
</evidence>
<dbReference type="InterPro" id="IPR023058">
    <property type="entry name" value="PPIase_PpiC_CS"/>
</dbReference>
<comment type="similarity">
    <text evidence="2">Belongs to the PpiC/parvulin rotamase family.</text>
</comment>
<dbReference type="Pfam" id="PF00639">
    <property type="entry name" value="Rotamase"/>
    <property type="match status" value="1"/>
</dbReference>
<dbReference type="PROSITE" id="PS01096">
    <property type="entry name" value="PPIC_PPIASE_1"/>
    <property type="match status" value="1"/>
</dbReference>
<dbReference type="Proteomes" id="UP000620596">
    <property type="component" value="Unassembled WGS sequence"/>
</dbReference>
<gene>
    <name evidence="8" type="ORF">GCM10011496_06540</name>
</gene>
<dbReference type="SUPFAM" id="SSF54534">
    <property type="entry name" value="FKBP-like"/>
    <property type="match status" value="1"/>
</dbReference>
<dbReference type="Gene3D" id="3.10.50.40">
    <property type="match status" value="1"/>
</dbReference>
<dbReference type="PANTHER" id="PTHR47245">
    <property type="entry name" value="PEPTIDYLPROLYL ISOMERASE"/>
    <property type="match status" value="1"/>
</dbReference>
<dbReference type="InterPro" id="IPR000297">
    <property type="entry name" value="PPIase_PpiC"/>
</dbReference>
<keyword evidence="9" id="KW-1185">Reference proteome</keyword>
<comment type="catalytic activity">
    <reaction evidence="1">
        <text>[protein]-peptidylproline (omega=180) = [protein]-peptidylproline (omega=0)</text>
        <dbReference type="Rhea" id="RHEA:16237"/>
        <dbReference type="Rhea" id="RHEA-COMP:10747"/>
        <dbReference type="Rhea" id="RHEA-COMP:10748"/>
        <dbReference type="ChEBI" id="CHEBI:83833"/>
        <dbReference type="ChEBI" id="CHEBI:83834"/>
        <dbReference type="EC" id="5.2.1.8"/>
    </reaction>
</comment>
<dbReference type="EMBL" id="BMIG01000002">
    <property type="protein sequence ID" value="GGA88461.1"/>
    <property type="molecule type" value="Genomic_DNA"/>
</dbReference>
<evidence type="ECO:0000313" key="8">
    <source>
        <dbReference type="EMBL" id="GGA88461.1"/>
    </source>
</evidence>